<dbReference type="AlphaFoldDB" id="A0A803LBN6"/>
<dbReference type="GO" id="GO:0016787">
    <property type="term" value="F:hydrolase activity"/>
    <property type="evidence" value="ECO:0007669"/>
    <property type="project" value="InterPro"/>
</dbReference>
<dbReference type="OMA" id="RCIIMGE"/>
<dbReference type="Pfam" id="PF07859">
    <property type="entry name" value="Abhydrolase_3"/>
    <property type="match status" value="1"/>
</dbReference>
<dbReference type="SUPFAM" id="SSF53474">
    <property type="entry name" value="alpha/beta-Hydrolases"/>
    <property type="match status" value="1"/>
</dbReference>
<evidence type="ECO:0000259" key="2">
    <source>
        <dbReference type="Pfam" id="PF07859"/>
    </source>
</evidence>
<evidence type="ECO:0000313" key="4">
    <source>
        <dbReference type="Proteomes" id="UP000596660"/>
    </source>
</evidence>
<evidence type="ECO:0000256" key="1">
    <source>
        <dbReference type="ARBA" id="ARBA00010515"/>
    </source>
</evidence>
<dbReference type="EnsemblPlants" id="AUR62009275-RA">
    <property type="protein sequence ID" value="AUR62009275-RA:cds"/>
    <property type="gene ID" value="AUR62009275"/>
</dbReference>
<dbReference type="InterPro" id="IPR013094">
    <property type="entry name" value="AB_hydrolase_3"/>
</dbReference>
<sequence>MVFAHGGEFILLSTATPQFDSFLSNTASSLRVLVVSVEYRLAPEHRLPAAYDDVLEALYWVKDKKDEWVTKYGDVSRCIIMGESAGATLRTTLDYVLLS</sequence>
<dbReference type="Gramene" id="AUR62009275-RA">
    <property type="protein sequence ID" value="AUR62009275-RA:cds"/>
    <property type="gene ID" value="AUR62009275"/>
</dbReference>
<dbReference type="PANTHER" id="PTHR23024">
    <property type="entry name" value="ARYLACETAMIDE DEACETYLASE"/>
    <property type="match status" value="1"/>
</dbReference>
<dbReference type="Proteomes" id="UP000596660">
    <property type="component" value="Unplaced"/>
</dbReference>
<dbReference type="PANTHER" id="PTHR23024:SF546">
    <property type="entry name" value="CARBOXYLESTERASE 120-RELATED"/>
    <property type="match status" value="1"/>
</dbReference>
<dbReference type="InterPro" id="IPR029058">
    <property type="entry name" value="AB_hydrolase_fold"/>
</dbReference>
<dbReference type="Gene3D" id="3.40.50.1820">
    <property type="entry name" value="alpha/beta hydrolase"/>
    <property type="match status" value="1"/>
</dbReference>
<name>A0A803LBN6_CHEQI</name>
<evidence type="ECO:0000313" key="3">
    <source>
        <dbReference type="EnsemblPlants" id="AUR62009275-RA:cds"/>
    </source>
</evidence>
<keyword evidence="4" id="KW-1185">Reference proteome</keyword>
<dbReference type="InterPro" id="IPR050466">
    <property type="entry name" value="Carboxylest/Gibb_receptor"/>
</dbReference>
<reference evidence="3" key="2">
    <citation type="submission" date="2021-03" db="UniProtKB">
        <authorList>
            <consortium name="EnsemblPlants"/>
        </authorList>
    </citation>
    <scope>IDENTIFICATION</scope>
</reference>
<accession>A0A803LBN6</accession>
<reference evidence="3" key="1">
    <citation type="journal article" date="2017" name="Nature">
        <title>The genome of Chenopodium quinoa.</title>
        <authorList>
            <person name="Jarvis D.E."/>
            <person name="Ho Y.S."/>
            <person name="Lightfoot D.J."/>
            <person name="Schmoeckel S.M."/>
            <person name="Li B."/>
            <person name="Borm T.J.A."/>
            <person name="Ohyanagi H."/>
            <person name="Mineta K."/>
            <person name="Michell C.T."/>
            <person name="Saber N."/>
            <person name="Kharbatia N.M."/>
            <person name="Rupper R.R."/>
            <person name="Sharp A.R."/>
            <person name="Dally N."/>
            <person name="Boughton B.A."/>
            <person name="Woo Y.H."/>
            <person name="Gao G."/>
            <person name="Schijlen E.G.W.M."/>
            <person name="Guo X."/>
            <person name="Momin A.A."/>
            <person name="Negrao S."/>
            <person name="Al-Babili S."/>
            <person name="Gehring C."/>
            <person name="Roessner U."/>
            <person name="Jung C."/>
            <person name="Murphy K."/>
            <person name="Arold S.T."/>
            <person name="Gojobori T."/>
            <person name="van der Linden C.G."/>
            <person name="van Loo E.N."/>
            <person name="Jellen E.N."/>
            <person name="Maughan P.J."/>
            <person name="Tester M."/>
        </authorList>
    </citation>
    <scope>NUCLEOTIDE SEQUENCE [LARGE SCALE GENOMIC DNA]</scope>
    <source>
        <strain evidence="3">cv. PI 614886</strain>
    </source>
</reference>
<comment type="similarity">
    <text evidence="1">Belongs to the 'GDXG' lipolytic enzyme family.</text>
</comment>
<proteinExistence type="inferred from homology"/>
<organism evidence="3 4">
    <name type="scientific">Chenopodium quinoa</name>
    <name type="common">Quinoa</name>
    <dbReference type="NCBI Taxonomy" id="63459"/>
    <lineage>
        <taxon>Eukaryota</taxon>
        <taxon>Viridiplantae</taxon>
        <taxon>Streptophyta</taxon>
        <taxon>Embryophyta</taxon>
        <taxon>Tracheophyta</taxon>
        <taxon>Spermatophyta</taxon>
        <taxon>Magnoliopsida</taxon>
        <taxon>eudicotyledons</taxon>
        <taxon>Gunneridae</taxon>
        <taxon>Pentapetalae</taxon>
        <taxon>Caryophyllales</taxon>
        <taxon>Chenopodiaceae</taxon>
        <taxon>Chenopodioideae</taxon>
        <taxon>Atripliceae</taxon>
        <taxon>Chenopodium</taxon>
    </lineage>
</organism>
<protein>
    <recommendedName>
        <fullName evidence="2">Alpha/beta hydrolase fold-3 domain-containing protein</fullName>
    </recommendedName>
</protein>
<feature type="domain" description="Alpha/beta hydrolase fold-3" evidence="2">
    <location>
        <begin position="1"/>
        <end position="91"/>
    </location>
</feature>